<dbReference type="PANTHER" id="PTHR10073:SF12">
    <property type="entry name" value="DNA MISMATCH REPAIR PROTEIN MLH1"/>
    <property type="match status" value="1"/>
</dbReference>
<dbReference type="Proteomes" id="UP001519292">
    <property type="component" value="Unassembled WGS sequence"/>
</dbReference>
<evidence type="ECO:0000259" key="6">
    <source>
        <dbReference type="SMART" id="SM00853"/>
    </source>
</evidence>
<dbReference type="InterPro" id="IPR002099">
    <property type="entry name" value="MutL/Mlh/PMS"/>
</dbReference>
<dbReference type="EMBL" id="JAGGLU010000011">
    <property type="protein sequence ID" value="MBP2058561.1"/>
    <property type="molecule type" value="Genomic_DNA"/>
</dbReference>
<comment type="function">
    <text evidence="4">This protein is involved in the repair of mismatches in DNA. It is required for dam-dependent methyl-directed DNA mismatch repair. May act as a 'molecular matchmaker', a protein that promotes the formation of a stable complex between two or more DNA-binding proteins in an ATP-dependent manner without itself being part of a final effector complex.</text>
</comment>
<accession>A0ABS4MGW8</accession>
<protein>
    <recommendedName>
        <fullName evidence="4">DNA mismatch repair protein MutL</fullName>
    </recommendedName>
</protein>
<evidence type="ECO:0000313" key="8">
    <source>
        <dbReference type="EMBL" id="MBP2058561.1"/>
    </source>
</evidence>
<dbReference type="SMART" id="SM01340">
    <property type="entry name" value="DNA_mis_repair"/>
    <property type="match status" value="1"/>
</dbReference>
<comment type="similarity">
    <text evidence="1 4">Belongs to the DNA mismatch repair MutL/HexB family.</text>
</comment>
<dbReference type="InterPro" id="IPR042121">
    <property type="entry name" value="MutL_C_regsub"/>
</dbReference>
<keyword evidence="5" id="KW-0175">Coiled coil</keyword>
<dbReference type="PROSITE" id="PS00058">
    <property type="entry name" value="DNA_MISMATCH_REPAIR_1"/>
    <property type="match status" value="1"/>
</dbReference>
<dbReference type="RefSeq" id="WP_209687292.1">
    <property type="nucleotide sequence ID" value="NZ_JAGGLU010000011.1"/>
</dbReference>
<dbReference type="InterPro" id="IPR038973">
    <property type="entry name" value="MutL/Mlh/Pms-like"/>
</dbReference>
<evidence type="ECO:0000259" key="7">
    <source>
        <dbReference type="SMART" id="SM01340"/>
    </source>
</evidence>
<name>A0ABS4MGW8_9LACO</name>
<keyword evidence="3 4" id="KW-0234">DNA repair</keyword>
<dbReference type="NCBIfam" id="TIGR00585">
    <property type="entry name" value="mutl"/>
    <property type="match status" value="1"/>
</dbReference>
<dbReference type="InterPro" id="IPR014721">
    <property type="entry name" value="Ribsml_uS5_D2-typ_fold_subgr"/>
</dbReference>
<dbReference type="SUPFAM" id="SSF54211">
    <property type="entry name" value="Ribosomal protein S5 domain 2-like"/>
    <property type="match status" value="1"/>
</dbReference>
<dbReference type="InterPro" id="IPR042120">
    <property type="entry name" value="MutL_C_dimsub"/>
</dbReference>
<proteinExistence type="inferred from homology"/>
<reference evidence="8 9" key="1">
    <citation type="submission" date="2021-03" db="EMBL/GenBank/DDBJ databases">
        <title>Genomic Encyclopedia of Type Strains, Phase IV (KMG-IV): sequencing the most valuable type-strain genomes for metagenomic binning, comparative biology and taxonomic classification.</title>
        <authorList>
            <person name="Goeker M."/>
        </authorList>
    </citation>
    <scope>NUCLEOTIDE SEQUENCE [LARGE SCALE GENOMIC DNA]</scope>
    <source>
        <strain evidence="8 9">DSM 101872</strain>
    </source>
</reference>
<dbReference type="Pfam" id="PF08676">
    <property type="entry name" value="MutL_C"/>
    <property type="match status" value="1"/>
</dbReference>
<feature type="domain" description="DNA mismatch repair protein S5" evidence="7">
    <location>
        <begin position="208"/>
        <end position="326"/>
    </location>
</feature>
<dbReference type="Gene3D" id="3.30.565.10">
    <property type="entry name" value="Histidine kinase-like ATPase, C-terminal domain"/>
    <property type="match status" value="1"/>
</dbReference>
<dbReference type="InterPro" id="IPR020667">
    <property type="entry name" value="DNA_mismatch_repair_MutL"/>
</dbReference>
<dbReference type="SMART" id="SM00853">
    <property type="entry name" value="MutL_C"/>
    <property type="match status" value="1"/>
</dbReference>
<dbReference type="SUPFAM" id="SSF55874">
    <property type="entry name" value="ATPase domain of HSP90 chaperone/DNA topoisomerase II/histidine kinase"/>
    <property type="match status" value="1"/>
</dbReference>
<evidence type="ECO:0000256" key="4">
    <source>
        <dbReference type="HAMAP-Rule" id="MF_00149"/>
    </source>
</evidence>
<evidence type="ECO:0000256" key="5">
    <source>
        <dbReference type="SAM" id="Coils"/>
    </source>
</evidence>
<dbReference type="InterPro" id="IPR014790">
    <property type="entry name" value="MutL_C"/>
</dbReference>
<feature type="domain" description="MutL C-terminal dimerisation" evidence="6">
    <location>
        <begin position="443"/>
        <end position="582"/>
    </location>
</feature>
<keyword evidence="2 4" id="KW-0227">DNA damage</keyword>
<dbReference type="Pfam" id="PF01119">
    <property type="entry name" value="DNA_mis_repair"/>
    <property type="match status" value="1"/>
</dbReference>
<evidence type="ECO:0000313" key="9">
    <source>
        <dbReference type="Proteomes" id="UP001519292"/>
    </source>
</evidence>
<gene>
    <name evidence="4" type="primary">mutL</name>
    <name evidence="8" type="ORF">J2Z60_001746</name>
</gene>
<dbReference type="HAMAP" id="MF_00149">
    <property type="entry name" value="DNA_mis_repair"/>
    <property type="match status" value="1"/>
</dbReference>
<dbReference type="Gene3D" id="3.30.1370.100">
    <property type="entry name" value="MutL, C-terminal domain, regulatory subdomain"/>
    <property type="match status" value="1"/>
</dbReference>
<dbReference type="InterPro" id="IPR036890">
    <property type="entry name" value="HATPase_C_sf"/>
</dbReference>
<keyword evidence="9" id="KW-1185">Reference proteome</keyword>
<evidence type="ECO:0000256" key="1">
    <source>
        <dbReference type="ARBA" id="ARBA00006082"/>
    </source>
</evidence>
<dbReference type="Pfam" id="PF13589">
    <property type="entry name" value="HATPase_c_3"/>
    <property type="match status" value="1"/>
</dbReference>
<dbReference type="PANTHER" id="PTHR10073">
    <property type="entry name" value="DNA MISMATCH REPAIR PROTEIN MLH, PMS, MUTL"/>
    <property type="match status" value="1"/>
</dbReference>
<dbReference type="Gene3D" id="3.30.230.10">
    <property type="match status" value="1"/>
</dbReference>
<evidence type="ECO:0000256" key="3">
    <source>
        <dbReference type="ARBA" id="ARBA00023204"/>
    </source>
</evidence>
<dbReference type="Gene3D" id="3.30.1540.20">
    <property type="entry name" value="MutL, C-terminal domain, dimerisation subdomain"/>
    <property type="match status" value="1"/>
</dbReference>
<evidence type="ECO:0000256" key="2">
    <source>
        <dbReference type="ARBA" id="ARBA00022763"/>
    </source>
</evidence>
<dbReference type="CDD" id="cd00782">
    <property type="entry name" value="MutL_Trans"/>
    <property type="match status" value="1"/>
</dbReference>
<dbReference type="CDD" id="cd16926">
    <property type="entry name" value="HATPase_MutL-MLH-PMS-like"/>
    <property type="match status" value="1"/>
</dbReference>
<feature type="coiled-coil region" evidence="5">
    <location>
        <begin position="546"/>
        <end position="573"/>
    </location>
</feature>
<comment type="caution">
    <text evidence="8">The sequence shown here is derived from an EMBL/GenBank/DDBJ whole genome shotgun (WGS) entry which is preliminary data.</text>
</comment>
<dbReference type="InterPro" id="IPR037198">
    <property type="entry name" value="MutL_C_sf"/>
</dbReference>
<dbReference type="InterPro" id="IPR014762">
    <property type="entry name" value="DNA_mismatch_repair_CS"/>
</dbReference>
<dbReference type="InterPro" id="IPR020568">
    <property type="entry name" value="Ribosomal_Su5_D2-typ_SF"/>
</dbReference>
<sequence>MAQIHELSTELTNQIAAGEVIERPASVVKELCENSIDAGSTRIRIDFENAGLQKITVQDNGSGIASDQIDLAFMRHATSKINSERDLFNIGTLGFRGEALASIAAVAHVEIVTSSNNQGGVRAVFAGGEKKLQEDAPSPQGTKISVADLFFNTPARLKYLRSERTEILKIVDIVDRLALGHPEIAFTLTNNNKILLKTNGRKNLRQDIANIYSRHLAERMLEIDGTTPDFKISGLISDPDDTRSNRNFITLLLNGRYVHNYNLTQAIMSGYANKLGPRRYPIAVIKIELDPVLVDVNVHPTKQEVRLSKEKELERLLTQTISDVLLDGQQESLGLNNLNSQPQDTKIDQLKFNLNKSVVDTTRPVILDSKPEAPAVPEVNEAVGEFISLNRPRNDQQYLITSTWDKNVALQMMLKPFPESEADSTITSQGQEIIDSRLPKLTYIGQMQSYLLAQSNGSLYLIDQLAAHRRLAFDNVLKQLQSEKSSQQTLLEPIVLNFSNVDYLKLKDNLATIKKIGIELEDFGQNTLIMRTYPTWIEKDIEKRIRQLLELYLNAANDNIDKLKIQVAQIIAKNRVYSSSKLSNLEAASLIEDLSKTSDPYRDGDGKIIIVSLSKNDLNKMFKKNE</sequence>
<dbReference type="SUPFAM" id="SSF118116">
    <property type="entry name" value="DNA mismatch repair protein MutL"/>
    <property type="match status" value="1"/>
</dbReference>
<organism evidence="8 9">
    <name type="scientific">Lactobacillus colini</name>
    <dbReference type="NCBI Taxonomy" id="1819254"/>
    <lineage>
        <taxon>Bacteria</taxon>
        <taxon>Bacillati</taxon>
        <taxon>Bacillota</taxon>
        <taxon>Bacilli</taxon>
        <taxon>Lactobacillales</taxon>
        <taxon>Lactobacillaceae</taxon>
        <taxon>Lactobacillus</taxon>
    </lineage>
</organism>
<dbReference type="InterPro" id="IPR013507">
    <property type="entry name" value="DNA_mismatch_S5_2-like"/>
</dbReference>